<feature type="domain" description="RNase H type-1" evidence="1">
    <location>
        <begin position="102"/>
        <end position="223"/>
    </location>
</feature>
<feature type="domain" description="Intermembrane lipid transfer protein VPS13-like C-terminal" evidence="2">
    <location>
        <begin position="618"/>
        <end position="685"/>
    </location>
</feature>
<comment type="caution">
    <text evidence="3">The sequence shown here is derived from an EMBL/GenBank/DDBJ whole genome shotgun (WGS) entry which is preliminary data.</text>
</comment>
<dbReference type="GO" id="GO:0004523">
    <property type="term" value="F:RNA-DNA hybrid ribonuclease activity"/>
    <property type="evidence" value="ECO:0007669"/>
    <property type="project" value="InterPro"/>
</dbReference>
<keyword evidence="4" id="KW-1185">Reference proteome</keyword>
<accession>A0A6A2XBB7</accession>
<dbReference type="EMBL" id="VEPZ02001776">
    <property type="protein sequence ID" value="KAE8655649.1"/>
    <property type="molecule type" value="Genomic_DNA"/>
</dbReference>
<dbReference type="InterPro" id="IPR036397">
    <property type="entry name" value="RNaseH_sf"/>
</dbReference>
<sequence length="805" mass="89458">MKEQSRMLLPRIKANWDGLIMSLMHKLNLLAKTFDKILYSPPTRLIGLKSPIPSGFAASFDSKIPFDSLVGDLTLADSMVSHKVRSKPSCWVPPPVGFIKINVDGAMVKGWNKGGIGGLIRDSSGKLIHWFAENVGGGPPIMAELLAIKRGLGLLIDSGGVRNQRIILESDSSNALKWIKNPELSTPLFQSLVKEIVSTMEGLDITLRLILRAANWEADRLAKDDFGSQSYVISDYDVQLIVVFKSYAFWEVLFVRGLMALADVEGARIHLKELSIMHQMASWESIQEILIRHYTRQFLHEMYKWAYLQASDQISTPPLVLQLESRISIRSPYLSLDVASDMTRQLLETKEFLSGTYLCNLQVFGSAGVIGNPMGFARSLGVGIRDFLAVPAKSFLKSPTGLITGMAQGTASLLSNTVYALSDAATQFSKAAHKGIVAFTFDDQAVARMKKQLKGEASQSKGIINEVFEPVWIKMLCMPFCRLSESEYLCVLFLPYGYKYKYKDPILAHLPILHTNLALALYSASGLDCETTFCFVFFFEIVLFFEIKLPPTKTQCPEGLTGLLQSPIKEAEKHGLPGIFSGLVGRPAASILEVTGKTAQSIRNRSRLYHMGSQRCRVRLPRPLSRELPLRSYSWEEAVGILVLKEADDGKLKDEIYVASKALKKPGKYVIMTERLVLVVNCPNLVDLGKPEFRGVAVNQEWVIETEISLHSVIHADADDGVVHIVGSSSDALLRQNQQMSRKGGGGGTRMRWNNPSTPLPLFQTNLELASEDDTKHFLRILLSTIEQGREQGGSEYLLQRSNIR</sequence>
<evidence type="ECO:0000313" key="3">
    <source>
        <dbReference type="EMBL" id="KAE8655649.1"/>
    </source>
</evidence>
<evidence type="ECO:0000259" key="2">
    <source>
        <dbReference type="Pfam" id="PF25037"/>
    </source>
</evidence>
<dbReference type="Pfam" id="PF13456">
    <property type="entry name" value="RVT_3"/>
    <property type="match status" value="1"/>
</dbReference>
<dbReference type="GO" id="GO:0003676">
    <property type="term" value="F:nucleic acid binding"/>
    <property type="evidence" value="ECO:0007669"/>
    <property type="project" value="InterPro"/>
</dbReference>
<dbReference type="InterPro" id="IPR044730">
    <property type="entry name" value="RNase_H-like_dom_plant"/>
</dbReference>
<dbReference type="GO" id="GO:0004386">
    <property type="term" value="F:helicase activity"/>
    <property type="evidence" value="ECO:0007669"/>
    <property type="project" value="UniProtKB-KW"/>
</dbReference>
<dbReference type="Pfam" id="PF25037">
    <property type="entry name" value="VPS13_C"/>
    <property type="match status" value="1"/>
</dbReference>
<dbReference type="Gene3D" id="3.30.420.10">
    <property type="entry name" value="Ribonuclease H-like superfamily/Ribonuclease H"/>
    <property type="match status" value="1"/>
</dbReference>
<dbReference type="AlphaFoldDB" id="A0A6A2XBB7"/>
<organism evidence="3 4">
    <name type="scientific">Hibiscus syriacus</name>
    <name type="common">Rose of Sharon</name>
    <dbReference type="NCBI Taxonomy" id="106335"/>
    <lineage>
        <taxon>Eukaryota</taxon>
        <taxon>Viridiplantae</taxon>
        <taxon>Streptophyta</taxon>
        <taxon>Embryophyta</taxon>
        <taxon>Tracheophyta</taxon>
        <taxon>Spermatophyta</taxon>
        <taxon>Magnoliopsida</taxon>
        <taxon>eudicotyledons</taxon>
        <taxon>Gunneridae</taxon>
        <taxon>Pentapetalae</taxon>
        <taxon>rosids</taxon>
        <taxon>malvids</taxon>
        <taxon>Malvales</taxon>
        <taxon>Malvaceae</taxon>
        <taxon>Malvoideae</taxon>
        <taxon>Hibiscus</taxon>
    </lineage>
</organism>
<dbReference type="Proteomes" id="UP000436088">
    <property type="component" value="Unassembled WGS sequence"/>
</dbReference>
<evidence type="ECO:0000259" key="1">
    <source>
        <dbReference type="Pfam" id="PF13456"/>
    </source>
</evidence>
<dbReference type="GO" id="GO:0045053">
    <property type="term" value="P:protein retention in Golgi apparatus"/>
    <property type="evidence" value="ECO:0007669"/>
    <property type="project" value="TreeGrafter"/>
</dbReference>
<dbReference type="InterPro" id="IPR002156">
    <property type="entry name" value="RNaseH_domain"/>
</dbReference>
<dbReference type="InterPro" id="IPR056748">
    <property type="entry name" value="VPS13-like_C"/>
</dbReference>
<dbReference type="InterPro" id="IPR012337">
    <property type="entry name" value="RNaseH-like_sf"/>
</dbReference>
<name>A0A6A2XBB7_HIBSY</name>
<gene>
    <name evidence="3" type="ORF">F3Y22_tig00117021pilonHSYRG00105</name>
</gene>
<dbReference type="GO" id="GO:0006623">
    <property type="term" value="P:protein targeting to vacuole"/>
    <property type="evidence" value="ECO:0007669"/>
    <property type="project" value="TreeGrafter"/>
</dbReference>
<proteinExistence type="predicted"/>
<dbReference type="PANTHER" id="PTHR16166:SF143">
    <property type="entry name" value="PROTEIN SORTING-ASSOCIATED PROTEIN, PUTATIVE (DUF1162)-RELATED"/>
    <property type="match status" value="1"/>
</dbReference>
<dbReference type="PANTHER" id="PTHR16166">
    <property type="entry name" value="VACUOLAR PROTEIN SORTING-ASSOCIATED PROTEIN VPS13"/>
    <property type="match status" value="1"/>
</dbReference>
<protein>
    <submittedName>
        <fullName evidence="3">DEAD-box ATP-dependent RNA helicase 50-like</fullName>
    </submittedName>
</protein>
<evidence type="ECO:0000313" key="4">
    <source>
        <dbReference type="Proteomes" id="UP000436088"/>
    </source>
</evidence>
<dbReference type="CDD" id="cd06222">
    <property type="entry name" value="RNase_H_like"/>
    <property type="match status" value="1"/>
</dbReference>
<dbReference type="SUPFAM" id="SSF53098">
    <property type="entry name" value="Ribonuclease H-like"/>
    <property type="match status" value="1"/>
</dbReference>
<reference evidence="3" key="1">
    <citation type="submission" date="2019-09" db="EMBL/GenBank/DDBJ databases">
        <title>Draft genome information of white flower Hibiscus syriacus.</title>
        <authorList>
            <person name="Kim Y.-M."/>
        </authorList>
    </citation>
    <scope>NUCLEOTIDE SEQUENCE [LARGE SCALE GENOMIC DNA]</scope>
    <source>
        <strain evidence="3">YM2019G1</strain>
    </source>
</reference>
<dbReference type="InterPro" id="IPR026847">
    <property type="entry name" value="VPS13"/>
</dbReference>